<sequence>MAVMEDSRQRASGLFIRAQNIMDRVVSPEARQKFSGNVKTFATEQPILASFILVQLLLSITPLLLFVSFVTSTFLFATFCAVIFSLFWAGIALLVLTPTLFITVGFGVLLWTWALSSYLVAKWVYSLIPVNVSGNAKVKMPNGNGMVVKKTGDGYGDITAEFEHAE</sequence>
<evidence type="ECO:0000313" key="2">
    <source>
        <dbReference type="EMBL" id="RDW84484.1"/>
    </source>
</evidence>
<feature type="transmembrane region" description="Helical" evidence="1">
    <location>
        <begin position="47"/>
        <end position="67"/>
    </location>
</feature>
<dbReference type="OrthoDB" id="3928876at2759"/>
<evidence type="ECO:0000313" key="3">
    <source>
        <dbReference type="Proteomes" id="UP000256645"/>
    </source>
</evidence>
<evidence type="ECO:0000256" key="1">
    <source>
        <dbReference type="SAM" id="Phobius"/>
    </source>
</evidence>
<feature type="transmembrane region" description="Helical" evidence="1">
    <location>
        <begin position="100"/>
        <end position="121"/>
    </location>
</feature>
<dbReference type="Proteomes" id="UP000256645">
    <property type="component" value="Unassembled WGS sequence"/>
</dbReference>
<accession>A0A3D8SEG1</accession>
<keyword evidence="1" id="KW-1133">Transmembrane helix</keyword>
<comment type="caution">
    <text evidence="2">The sequence shown here is derived from an EMBL/GenBank/DDBJ whole genome shotgun (WGS) entry which is preliminary data.</text>
</comment>
<name>A0A3D8SEG1_9HELO</name>
<proteinExistence type="predicted"/>
<organism evidence="2 3">
    <name type="scientific">Coleophoma cylindrospora</name>
    <dbReference type="NCBI Taxonomy" id="1849047"/>
    <lineage>
        <taxon>Eukaryota</taxon>
        <taxon>Fungi</taxon>
        <taxon>Dikarya</taxon>
        <taxon>Ascomycota</taxon>
        <taxon>Pezizomycotina</taxon>
        <taxon>Leotiomycetes</taxon>
        <taxon>Helotiales</taxon>
        <taxon>Dermateaceae</taxon>
        <taxon>Coleophoma</taxon>
    </lineage>
</organism>
<dbReference type="STRING" id="1849047.A0A3D8SEG1"/>
<reference evidence="2 3" key="1">
    <citation type="journal article" date="2018" name="IMA Fungus">
        <title>IMA Genome-F 9: Draft genome sequence of Annulohypoxylon stygium, Aspergillus mulundensis, Berkeleyomyces basicola (syn. Thielaviopsis basicola), Ceratocystis smalleyi, two Cercospora beticola strains, Coleophoma cylindrospora, Fusarium fracticaudum, Phialophora cf. hyalina, and Morchella septimelata.</title>
        <authorList>
            <person name="Wingfield B.D."/>
            <person name="Bills G.F."/>
            <person name="Dong Y."/>
            <person name="Huang W."/>
            <person name="Nel W.J."/>
            <person name="Swalarsk-Parry B.S."/>
            <person name="Vaghefi N."/>
            <person name="Wilken P.M."/>
            <person name="An Z."/>
            <person name="de Beer Z.W."/>
            <person name="De Vos L."/>
            <person name="Chen L."/>
            <person name="Duong T.A."/>
            <person name="Gao Y."/>
            <person name="Hammerbacher A."/>
            <person name="Kikkert J.R."/>
            <person name="Li Y."/>
            <person name="Li H."/>
            <person name="Li K."/>
            <person name="Li Q."/>
            <person name="Liu X."/>
            <person name="Ma X."/>
            <person name="Naidoo K."/>
            <person name="Pethybridge S.J."/>
            <person name="Sun J."/>
            <person name="Steenkamp E.T."/>
            <person name="van der Nest M.A."/>
            <person name="van Wyk S."/>
            <person name="Wingfield M.J."/>
            <person name="Xiong C."/>
            <person name="Yue Q."/>
            <person name="Zhang X."/>
        </authorList>
    </citation>
    <scope>NUCLEOTIDE SEQUENCE [LARGE SCALE GENOMIC DNA]</scope>
    <source>
        <strain evidence="2 3">BP6252</strain>
    </source>
</reference>
<dbReference type="AlphaFoldDB" id="A0A3D8SEG1"/>
<protein>
    <submittedName>
        <fullName evidence="2">Uncharacterized protein</fullName>
    </submittedName>
</protein>
<keyword evidence="1" id="KW-0472">Membrane</keyword>
<feature type="transmembrane region" description="Helical" evidence="1">
    <location>
        <begin position="74"/>
        <end position="94"/>
    </location>
</feature>
<dbReference type="EMBL" id="PDLM01000002">
    <property type="protein sequence ID" value="RDW84484.1"/>
    <property type="molecule type" value="Genomic_DNA"/>
</dbReference>
<gene>
    <name evidence="2" type="ORF">BP6252_02074</name>
</gene>
<keyword evidence="1" id="KW-0812">Transmembrane</keyword>
<dbReference type="Pfam" id="PF16015">
    <property type="entry name" value="Promethin"/>
    <property type="match status" value="1"/>
</dbReference>
<keyword evidence="3" id="KW-1185">Reference proteome</keyword>